<reference evidence="1 2" key="1">
    <citation type="journal article" date="2004" name="Mol. Plant Microbe Interact.">
        <title>The genome sequence of the Gram-positive sugarcane pathogen Leifsonia xyli subsp. xyli.</title>
        <authorList>
            <person name="Monteiro-Vitorello C.B."/>
            <person name="Camargo L.E.A."/>
            <person name="Van Sluys M.A."/>
            <person name="Kitajima J.P."/>
            <person name="Truffi D."/>
            <person name="do Amaral A.M."/>
            <person name="Harakava R."/>
            <person name="de Oliveira J.C.F."/>
            <person name="Wood D."/>
            <person name="de Oliveira M.C."/>
            <person name="Miyaki C.Y."/>
            <person name="Takita M.A."/>
            <person name="da Silva A.C.R."/>
            <person name="Furlan L.R."/>
            <person name="Carraro D.M."/>
            <person name="Camarotte G."/>
            <person name="Almeida N.F. Jr."/>
            <person name="Carrer H."/>
            <person name="Coutinho L.L."/>
            <person name="El-Dorry H.A."/>
            <person name="Ferro M.I.T."/>
            <person name="Gagliardi P.R."/>
            <person name="Giglioti E."/>
            <person name="Goldman M.H.S."/>
            <person name="Goldman G.H."/>
            <person name="Kimura E.T."/>
            <person name="Ferro E.S."/>
            <person name="Kuramae E.E."/>
            <person name="Lemos E.G.M."/>
            <person name="Lemos M.V.F."/>
            <person name="Mauro S.M.Z."/>
            <person name="Machado M.A."/>
            <person name="Marino C.L."/>
            <person name="Menck C.F."/>
            <person name="Nunes L.R."/>
            <person name="Oliveira R.C."/>
            <person name="Pereira G.G."/>
            <person name="Siqueira W."/>
            <person name="de Souza A.A."/>
            <person name="Tsai S.M."/>
            <person name="Zanca A.S."/>
            <person name="Simpson A.J.G."/>
            <person name="Brumbley S.M."/>
            <person name="Setubal J.C."/>
        </authorList>
    </citation>
    <scope>NUCLEOTIDE SEQUENCE [LARGE SCALE GENOMIC DNA]</scope>
    <source>
        <strain evidence="1 2">CTCB07</strain>
    </source>
</reference>
<gene>
    <name evidence="1" type="ordered locus">Lxx23460</name>
</gene>
<accession>Q6AC99</accession>
<name>Q6AC99_LEIXX</name>
<organism evidence="1 2">
    <name type="scientific">Leifsonia xyli subsp. xyli (strain CTCB07)</name>
    <dbReference type="NCBI Taxonomy" id="281090"/>
    <lineage>
        <taxon>Bacteria</taxon>
        <taxon>Bacillati</taxon>
        <taxon>Actinomycetota</taxon>
        <taxon>Actinomycetes</taxon>
        <taxon>Micrococcales</taxon>
        <taxon>Microbacteriaceae</taxon>
        <taxon>Leifsonia</taxon>
    </lineage>
</organism>
<keyword evidence="2" id="KW-1185">Reference proteome</keyword>
<sequence>MELAKKAENVFIYNWSDAVNTAVAGQLQLAISGKKDSAQALKDEQDKANSFLKNQG</sequence>
<proteinExistence type="predicted"/>
<evidence type="ECO:0000313" key="2">
    <source>
        <dbReference type="Proteomes" id="UP000001306"/>
    </source>
</evidence>
<dbReference type="Proteomes" id="UP000001306">
    <property type="component" value="Chromosome"/>
</dbReference>
<dbReference type="AlphaFoldDB" id="Q6AC99"/>
<dbReference type="STRING" id="281090.Lxx23460"/>
<dbReference type="HOGENOM" id="CLU_3008799_0_0_11"/>
<protein>
    <submittedName>
        <fullName evidence="1">Uncharacterized protein</fullName>
    </submittedName>
</protein>
<evidence type="ECO:0000313" key="1">
    <source>
        <dbReference type="EMBL" id="AAT89994.1"/>
    </source>
</evidence>
<dbReference type="KEGG" id="lxx:Lxx23460"/>
<dbReference type="EMBL" id="AE016822">
    <property type="protein sequence ID" value="AAT89994.1"/>
    <property type="molecule type" value="Genomic_DNA"/>
</dbReference>